<dbReference type="Gene3D" id="3.30.70.1230">
    <property type="entry name" value="Nucleotide cyclase"/>
    <property type="match status" value="1"/>
</dbReference>
<comment type="caution">
    <text evidence="10">The sequence shown here is derived from an EMBL/GenBank/DDBJ whole genome shotgun (WGS) entry which is preliminary data.</text>
</comment>
<evidence type="ECO:0000256" key="6">
    <source>
        <dbReference type="ARBA" id="ARBA00023136"/>
    </source>
</evidence>
<keyword evidence="6 7" id="KW-0472">Membrane</keyword>
<evidence type="ECO:0000259" key="8">
    <source>
        <dbReference type="PROSITE" id="PS50125"/>
    </source>
</evidence>
<feature type="transmembrane region" description="Helical" evidence="7">
    <location>
        <begin position="63"/>
        <end position="86"/>
    </location>
</feature>
<dbReference type="GO" id="GO:0005886">
    <property type="term" value="C:plasma membrane"/>
    <property type="evidence" value="ECO:0007669"/>
    <property type="project" value="UniProtKB-SubCell"/>
</dbReference>
<dbReference type="GO" id="GO:0035556">
    <property type="term" value="P:intracellular signal transduction"/>
    <property type="evidence" value="ECO:0007669"/>
    <property type="project" value="InterPro"/>
</dbReference>
<dbReference type="Proteomes" id="UP000316988">
    <property type="component" value="Unassembled WGS sequence"/>
</dbReference>
<sequence>MGRAESRMFGSRLLGPPDQSTRRLRVRVQLLLSILLVGTHLVGVGIVVMLSTVVIPAPPPNRAMWIALAIAVPVYVAVAIAVGLGWGTARALSALQWALRGEDPTPRVLRRSLRVPVALTTTQALLWLGGVVLFTLLAVIIQPDRALITGFTVAITMVIVSAIAFLLSEFALRPVAARALAAGAAPQARLGVGARMLFFWTLGTGVPVAGLLTVALLSFMLDDIDLRLMAVTTLVIATVVLVFGFFVTWLNARAVTAPVRTVRDAMRDVQSGRLDVEVPVYDGTELGALQVGFNEMATGLRERERLRDVFGRQVGRDVAEAALADIELGGQSREATVLFVDLTGSTGFATDRDPAEVVDVLNRFFGVVVQEVDAHEGLVNKFMGDAVLAVFGAPAEREDHAALALAAARSMALRLPREMSEIDFGIGVATGRVVAGYVGHESRFEYTVIGDAVNAASRITDLAKRVEGRALADAASVEAAGAEREWVEHETVTLRGRTTPSHLFALAE</sequence>
<protein>
    <submittedName>
        <fullName evidence="10">Adenylate/guanylate cyclase domain-containing protein</fullName>
    </submittedName>
</protein>
<feature type="transmembrane region" description="Helical" evidence="7">
    <location>
        <begin position="197"/>
        <end position="220"/>
    </location>
</feature>
<keyword evidence="5 7" id="KW-1133">Transmembrane helix</keyword>
<feature type="domain" description="HAMP" evidence="9">
    <location>
        <begin position="253"/>
        <end position="305"/>
    </location>
</feature>
<dbReference type="PROSITE" id="PS50885">
    <property type="entry name" value="HAMP"/>
    <property type="match status" value="1"/>
</dbReference>
<dbReference type="PANTHER" id="PTHR43081">
    <property type="entry name" value="ADENYLATE CYCLASE, TERMINAL-DIFFERENTIATION SPECIFIC-RELATED"/>
    <property type="match status" value="1"/>
</dbReference>
<dbReference type="EMBL" id="VLNT01000001">
    <property type="protein sequence ID" value="TSD68377.1"/>
    <property type="molecule type" value="Genomic_DNA"/>
</dbReference>
<comment type="subcellular location">
    <subcellularLocation>
        <location evidence="1">Cell membrane</location>
        <topology evidence="1">Multi-pass membrane protein</topology>
    </subcellularLocation>
</comment>
<dbReference type="SUPFAM" id="SSF158472">
    <property type="entry name" value="HAMP domain-like"/>
    <property type="match status" value="1"/>
</dbReference>
<feature type="transmembrane region" description="Helical" evidence="7">
    <location>
        <begin position="30"/>
        <end position="57"/>
    </location>
</feature>
<evidence type="ECO:0000256" key="2">
    <source>
        <dbReference type="ARBA" id="ARBA00005381"/>
    </source>
</evidence>
<evidence type="ECO:0000313" key="11">
    <source>
        <dbReference type="Proteomes" id="UP000316988"/>
    </source>
</evidence>
<organism evidence="10 11">
    <name type="scientific">Aeromicrobium piscarium</name>
    <dbReference type="NCBI Taxonomy" id="2590901"/>
    <lineage>
        <taxon>Bacteria</taxon>
        <taxon>Bacillati</taxon>
        <taxon>Actinomycetota</taxon>
        <taxon>Actinomycetes</taxon>
        <taxon>Propionibacteriales</taxon>
        <taxon>Nocardioidaceae</taxon>
        <taxon>Aeromicrobium</taxon>
    </lineage>
</organism>
<dbReference type="CDD" id="cd06225">
    <property type="entry name" value="HAMP"/>
    <property type="match status" value="1"/>
</dbReference>
<keyword evidence="11" id="KW-1185">Reference proteome</keyword>
<dbReference type="OrthoDB" id="368920at2"/>
<feature type="transmembrane region" description="Helical" evidence="7">
    <location>
        <begin position="117"/>
        <end position="141"/>
    </location>
</feature>
<evidence type="ECO:0000256" key="5">
    <source>
        <dbReference type="ARBA" id="ARBA00022989"/>
    </source>
</evidence>
<evidence type="ECO:0000313" key="10">
    <source>
        <dbReference type="EMBL" id="TSD68377.1"/>
    </source>
</evidence>
<dbReference type="GO" id="GO:0006171">
    <property type="term" value="P:cAMP biosynthetic process"/>
    <property type="evidence" value="ECO:0007669"/>
    <property type="project" value="TreeGrafter"/>
</dbReference>
<dbReference type="CDD" id="cd07302">
    <property type="entry name" value="CHD"/>
    <property type="match status" value="1"/>
</dbReference>
<dbReference type="PROSITE" id="PS50125">
    <property type="entry name" value="GUANYLATE_CYCLASE_2"/>
    <property type="match status" value="1"/>
</dbReference>
<dbReference type="Gene3D" id="6.10.340.10">
    <property type="match status" value="1"/>
</dbReference>
<feature type="transmembrane region" description="Helical" evidence="7">
    <location>
        <begin position="147"/>
        <end position="168"/>
    </location>
</feature>
<dbReference type="RefSeq" id="WP_143911325.1">
    <property type="nucleotide sequence ID" value="NZ_VLNT01000001.1"/>
</dbReference>
<feature type="domain" description="Guanylate cyclase" evidence="8">
    <location>
        <begin position="336"/>
        <end position="460"/>
    </location>
</feature>
<feature type="transmembrane region" description="Helical" evidence="7">
    <location>
        <begin position="226"/>
        <end position="250"/>
    </location>
</feature>
<evidence type="ECO:0000256" key="4">
    <source>
        <dbReference type="ARBA" id="ARBA00022692"/>
    </source>
</evidence>
<keyword evidence="4 7" id="KW-0812">Transmembrane</keyword>
<comment type="similarity">
    <text evidence="2">Belongs to the adenylyl cyclase class-3 family.</text>
</comment>
<keyword evidence="3" id="KW-1003">Cell membrane</keyword>
<dbReference type="InterPro" id="IPR001054">
    <property type="entry name" value="A/G_cyclase"/>
</dbReference>
<accession>A0A554SPU4</accession>
<proteinExistence type="inferred from homology"/>
<dbReference type="InterPro" id="IPR003660">
    <property type="entry name" value="HAMP_dom"/>
</dbReference>
<dbReference type="SMART" id="SM00044">
    <property type="entry name" value="CYCc"/>
    <property type="match status" value="1"/>
</dbReference>
<dbReference type="AlphaFoldDB" id="A0A554SPU4"/>
<dbReference type="InterPro" id="IPR050697">
    <property type="entry name" value="Adenylyl/Guanylyl_Cyclase_3/4"/>
</dbReference>
<dbReference type="InterPro" id="IPR029787">
    <property type="entry name" value="Nucleotide_cyclase"/>
</dbReference>
<name>A0A554SPU4_9ACTN</name>
<dbReference type="Pfam" id="PF00211">
    <property type="entry name" value="Guanylate_cyc"/>
    <property type="match status" value="1"/>
</dbReference>
<gene>
    <name evidence="10" type="ORF">FNM00_01940</name>
</gene>
<dbReference type="SMART" id="SM00304">
    <property type="entry name" value="HAMP"/>
    <property type="match status" value="1"/>
</dbReference>
<dbReference type="Pfam" id="PF00672">
    <property type="entry name" value="HAMP"/>
    <property type="match status" value="1"/>
</dbReference>
<dbReference type="SUPFAM" id="SSF55073">
    <property type="entry name" value="Nucleotide cyclase"/>
    <property type="match status" value="1"/>
</dbReference>
<evidence type="ECO:0000256" key="7">
    <source>
        <dbReference type="SAM" id="Phobius"/>
    </source>
</evidence>
<dbReference type="GO" id="GO:0004016">
    <property type="term" value="F:adenylate cyclase activity"/>
    <property type="evidence" value="ECO:0007669"/>
    <property type="project" value="UniProtKB-ARBA"/>
</dbReference>
<dbReference type="PANTHER" id="PTHR43081:SF17">
    <property type="entry name" value="BLL5647 PROTEIN"/>
    <property type="match status" value="1"/>
</dbReference>
<evidence type="ECO:0000256" key="3">
    <source>
        <dbReference type="ARBA" id="ARBA00022475"/>
    </source>
</evidence>
<evidence type="ECO:0000259" key="9">
    <source>
        <dbReference type="PROSITE" id="PS50885"/>
    </source>
</evidence>
<reference evidence="10 11" key="1">
    <citation type="submission" date="2019-07" db="EMBL/GenBank/DDBJ databases">
        <authorList>
            <person name="Zhao L.H."/>
        </authorList>
    </citation>
    <scope>NUCLEOTIDE SEQUENCE [LARGE SCALE GENOMIC DNA]</scope>
    <source>
        <strain evidence="10 11">Co35</strain>
    </source>
</reference>
<evidence type="ECO:0000256" key="1">
    <source>
        <dbReference type="ARBA" id="ARBA00004651"/>
    </source>
</evidence>